<evidence type="ECO:0000256" key="3">
    <source>
        <dbReference type="ARBA" id="ARBA00023002"/>
    </source>
</evidence>
<dbReference type="EMBL" id="KE647308">
    <property type="protein sequence ID" value="EQB60310.1"/>
    <property type="molecule type" value="Genomic_DNA"/>
</dbReference>
<evidence type="ECO:0000256" key="1">
    <source>
        <dbReference type="ARBA" id="ARBA00006484"/>
    </source>
</evidence>
<comment type="similarity">
    <text evidence="1">Belongs to the short-chain dehydrogenases/reductases (SDR) family.</text>
</comment>
<dbReference type="VEuPathDB" id="MicrosporidiaDB:NAPIS_ORF02121"/>
<dbReference type="PANTHER" id="PTHR24322:SF736">
    <property type="entry name" value="RETINOL DEHYDROGENASE 10"/>
    <property type="match status" value="1"/>
</dbReference>
<keyword evidence="5" id="KW-1185">Reference proteome</keyword>
<dbReference type="HOGENOM" id="CLU_082477_0_0_1"/>
<dbReference type="PROSITE" id="PS00061">
    <property type="entry name" value="ADH_SHORT"/>
    <property type="match status" value="1"/>
</dbReference>
<dbReference type="SUPFAM" id="SSF51735">
    <property type="entry name" value="NAD(P)-binding Rossmann-fold domains"/>
    <property type="match status" value="1"/>
</dbReference>
<evidence type="ECO:0000256" key="2">
    <source>
        <dbReference type="ARBA" id="ARBA00022857"/>
    </source>
</evidence>
<protein>
    <submittedName>
        <fullName evidence="4">Oxidoreductase of the short chain dehydrogenase reductase family</fullName>
    </submittedName>
</protein>
<dbReference type="InterPro" id="IPR036291">
    <property type="entry name" value="NAD(P)-bd_dom_sf"/>
</dbReference>
<dbReference type="InterPro" id="IPR020904">
    <property type="entry name" value="Sc_DH/Rdtase_CS"/>
</dbReference>
<evidence type="ECO:0000313" key="4">
    <source>
        <dbReference type="EMBL" id="EQB60310.1"/>
    </source>
</evidence>
<dbReference type="InterPro" id="IPR002347">
    <property type="entry name" value="SDR_fam"/>
</dbReference>
<gene>
    <name evidence="4" type="ORF">NAPIS_ORF02121</name>
</gene>
<organism evidence="4 5">
    <name type="scientific">Vairimorpha apis BRL 01</name>
    <dbReference type="NCBI Taxonomy" id="1037528"/>
    <lineage>
        <taxon>Eukaryota</taxon>
        <taxon>Fungi</taxon>
        <taxon>Fungi incertae sedis</taxon>
        <taxon>Microsporidia</taxon>
        <taxon>Nosematidae</taxon>
        <taxon>Vairimorpha</taxon>
    </lineage>
</organism>
<dbReference type="Pfam" id="PF00106">
    <property type="entry name" value="adh_short"/>
    <property type="match status" value="1"/>
</dbReference>
<keyword evidence="2" id="KW-0521">NADP</keyword>
<name>T0MGY9_9MICR</name>
<dbReference type="PRINTS" id="PR00081">
    <property type="entry name" value="GDHRDH"/>
</dbReference>
<dbReference type="PANTHER" id="PTHR24322">
    <property type="entry name" value="PKSB"/>
    <property type="match status" value="1"/>
</dbReference>
<dbReference type="OrthoDB" id="191139at2759"/>
<dbReference type="GO" id="GO:0016616">
    <property type="term" value="F:oxidoreductase activity, acting on the CH-OH group of donors, NAD or NADP as acceptor"/>
    <property type="evidence" value="ECO:0007669"/>
    <property type="project" value="TreeGrafter"/>
</dbReference>
<dbReference type="AlphaFoldDB" id="T0MGY9"/>
<reference evidence="4 5" key="1">
    <citation type="journal article" date="2013" name="BMC Genomics">
        <title>Genome sequencing and comparative genomics of honey bee microsporidia, Nosema apis reveal novel insights into host-parasite interactions.</title>
        <authorList>
            <person name="Chen Yp."/>
            <person name="Pettis J.S."/>
            <person name="Zhao Y."/>
            <person name="Liu X."/>
            <person name="Tallon L.J."/>
            <person name="Sadzewicz L.D."/>
            <person name="Li R."/>
            <person name="Zheng H."/>
            <person name="Huang S."/>
            <person name="Zhang X."/>
            <person name="Hamilton M.C."/>
            <person name="Pernal S.F."/>
            <person name="Melathopoulos A.P."/>
            <person name="Yan X."/>
            <person name="Evans J.D."/>
        </authorList>
    </citation>
    <scope>NUCLEOTIDE SEQUENCE [LARGE SCALE GENOMIC DNA]</scope>
    <source>
        <strain evidence="4 5">BRL 01</strain>
    </source>
</reference>
<dbReference type="Gene3D" id="3.40.50.720">
    <property type="entry name" value="NAD(P)-binding Rossmann-like Domain"/>
    <property type="match status" value="1"/>
</dbReference>
<evidence type="ECO:0000313" key="5">
    <source>
        <dbReference type="Proteomes" id="UP000053780"/>
    </source>
</evidence>
<accession>T0MGY9</accession>
<keyword evidence="3" id="KW-0560">Oxidoreductase</keyword>
<dbReference type="Proteomes" id="UP000053780">
    <property type="component" value="Unassembled WGS sequence"/>
</dbReference>
<proteinExistence type="inferred from homology"/>
<sequence length="234" mass="27104">MILKDSTVCVTGGVEGLGAALVELLVIMCKKIIVIDMQDQKFFHEKIEFIKCNLNEELPEPREVDVFISNVGISIGNKEFKDVTLEEIEKAININCNVTLKFFKTWKFKKFVFINSVMSIRGTERYSLYCGCKAFIRIFNQSLQRENHDTMIVHPYKINTNMFNELKNKFLVLKKEYVADQIIKGIEKDKKEIFLPKFFNIMEVTFGALPNFMANILINQTFTKMLPSSARTNE</sequence>